<reference evidence="2 3" key="1">
    <citation type="submission" date="2021-06" db="EMBL/GenBank/DDBJ databases">
        <title>Caerostris darwini draft genome.</title>
        <authorList>
            <person name="Kono N."/>
            <person name="Arakawa K."/>
        </authorList>
    </citation>
    <scope>NUCLEOTIDE SEQUENCE [LARGE SCALE GENOMIC DNA]</scope>
</reference>
<comment type="caution">
    <text evidence="2">The sequence shown here is derived from an EMBL/GenBank/DDBJ whole genome shotgun (WGS) entry which is preliminary data.</text>
</comment>
<feature type="compositionally biased region" description="Basic residues" evidence="1">
    <location>
        <begin position="39"/>
        <end position="65"/>
    </location>
</feature>
<accession>A0AAV4WIR8</accession>
<dbReference type="AlphaFoldDB" id="A0AAV4WIR8"/>
<name>A0AAV4WIR8_9ARAC</name>
<organism evidence="2 3">
    <name type="scientific">Caerostris darwini</name>
    <dbReference type="NCBI Taxonomy" id="1538125"/>
    <lineage>
        <taxon>Eukaryota</taxon>
        <taxon>Metazoa</taxon>
        <taxon>Ecdysozoa</taxon>
        <taxon>Arthropoda</taxon>
        <taxon>Chelicerata</taxon>
        <taxon>Arachnida</taxon>
        <taxon>Araneae</taxon>
        <taxon>Araneomorphae</taxon>
        <taxon>Entelegynae</taxon>
        <taxon>Araneoidea</taxon>
        <taxon>Araneidae</taxon>
        <taxon>Caerostris</taxon>
    </lineage>
</organism>
<proteinExistence type="predicted"/>
<evidence type="ECO:0000313" key="2">
    <source>
        <dbReference type="EMBL" id="GIY82750.1"/>
    </source>
</evidence>
<evidence type="ECO:0000313" key="3">
    <source>
        <dbReference type="Proteomes" id="UP001054837"/>
    </source>
</evidence>
<protein>
    <submittedName>
        <fullName evidence="2">Uncharacterized protein</fullName>
    </submittedName>
</protein>
<evidence type="ECO:0000256" key="1">
    <source>
        <dbReference type="SAM" id="MobiDB-lite"/>
    </source>
</evidence>
<feature type="compositionally biased region" description="Basic and acidic residues" evidence="1">
    <location>
        <begin position="84"/>
        <end position="93"/>
    </location>
</feature>
<dbReference type="Proteomes" id="UP001054837">
    <property type="component" value="Unassembled WGS sequence"/>
</dbReference>
<sequence length="133" mass="14818">MEIRTQLRSRSSPEDRHGCGVFECFPPQRGDAGAAPHVVRLRRSPHGAGERRRRRGARGPARRSARQPGRTPVRRRLVHGGAGARRDGGEGVRDQLRRHLHGHILEMNEWGIRIFGVLVSGSLLSAAEKSEQK</sequence>
<gene>
    <name evidence="2" type="ORF">CDAR_608491</name>
</gene>
<dbReference type="EMBL" id="BPLQ01014740">
    <property type="protein sequence ID" value="GIY82750.1"/>
    <property type="molecule type" value="Genomic_DNA"/>
</dbReference>
<feature type="region of interest" description="Disordered" evidence="1">
    <location>
        <begin position="26"/>
        <end position="93"/>
    </location>
</feature>
<keyword evidence="3" id="KW-1185">Reference proteome</keyword>